<keyword evidence="5" id="KW-1185">Reference proteome</keyword>
<dbReference type="PANTHER" id="PTHR43214">
    <property type="entry name" value="TWO-COMPONENT RESPONSE REGULATOR"/>
    <property type="match status" value="1"/>
</dbReference>
<dbReference type="EMBL" id="JABBYC010000004">
    <property type="protein sequence ID" value="MBL0885601.1"/>
    <property type="molecule type" value="Genomic_DNA"/>
</dbReference>
<dbReference type="SMART" id="SM00421">
    <property type="entry name" value="HTH_LUXR"/>
    <property type="match status" value="1"/>
</dbReference>
<dbReference type="InterPro" id="IPR039420">
    <property type="entry name" value="WalR-like"/>
</dbReference>
<dbReference type="SUPFAM" id="SSF46894">
    <property type="entry name" value="C-terminal effector domain of the bipartite response regulators"/>
    <property type="match status" value="1"/>
</dbReference>
<organism evidence="4 5">
    <name type="scientific">Myceligenerans indicum</name>
    <dbReference type="NCBI Taxonomy" id="2593663"/>
    <lineage>
        <taxon>Bacteria</taxon>
        <taxon>Bacillati</taxon>
        <taxon>Actinomycetota</taxon>
        <taxon>Actinomycetes</taxon>
        <taxon>Micrococcales</taxon>
        <taxon>Promicromonosporaceae</taxon>
        <taxon>Myceligenerans</taxon>
    </lineage>
</organism>
<evidence type="ECO:0000313" key="5">
    <source>
        <dbReference type="Proteomes" id="UP000675409"/>
    </source>
</evidence>
<feature type="region of interest" description="Disordered" evidence="2">
    <location>
        <begin position="1"/>
        <end position="29"/>
    </location>
</feature>
<comment type="caution">
    <text evidence="4">The sequence shown here is derived from an EMBL/GenBank/DDBJ whole genome shotgun (WGS) entry which is preliminary data.</text>
</comment>
<dbReference type="RefSeq" id="WP_201845430.1">
    <property type="nucleotide sequence ID" value="NZ_JABBYC010000004.1"/>
</dbReference>
<dbReference type="InterPro" id="IPR016032">
    <property type="entry name" value="Sig_transdc_resp-reg_C-effctor"/>
</dbReference>
<accession>A0ABS1LH93</accession>
<evidence type="ECO:0000259" key="3">
    <source>
        <dbReference type="SMART" id="SM00421"/>
    </source>
</evidence>
<evidence type="ECO:0000256" key="2">
    <source>
        <dbReference type="SAM" id="MobiDB-lite"/>
    </source>
</evidence>
<dbReference type="Proteomes" id="UP000675409">
    <property type="component" value="Unassembled WGS sequence"/>
</dbReference>
<gene>
    <name evidence="4" type="ORF">HGK34_04775</name>
</gene>
<evidence type="ECO:0000313" key="4">
    <source>
        <dbReference type="EMBL" id="MBL0885601.1"/>
    </source>
</evidence>
<dbReference type="Gene3D" id="3.40.50.2300">
    <property type="match status" value="1"/>
</dbReference>
<sequence length="222" mass="23049">MLTLRPPVDAPARPPAGTVPSLRDPGVRPEPVTGVGVAGECPVITSGLRQVLREHGIAAGGSARPGPGGVVVLVHRGTETVRDISGYADSGCAVLAAQPGPTPEFEVSALSAGYHGVIDCQGPSSEIAVAIRAALAGRVVLSQAVARRLADRARPDHRSGDLSEAEVRWLRGLARGTPVVDLATAEAYSERAMYRRLADLYRKMGVGTRGEAIAVASRHGFI</sequence>
<name>A0ABS1LH93_9MICO</name>
<reference evidence="4 5" key="1">
    <citation type="journal article" date="2021" name="Arch. Microbiol.">
        <title>Myceligenerans indicum sp. nov., an actinobacterium isolated from mangrove sediment of Sundarbans, India.</title>
        <authorList>
            <person name="Asha K."/>
            <person name="Bhadury P."/>
        </authorList>
    </citation>
    <scope>NUCLEOTIDE SEQUENCE [LARGE SCALE GENOMIC DNA]</scope>
    <source>
        <strain evidence="4 5">I2</strain>
    </source>
</reference>
<feature type="domain" description="HTH luxR-type" evidence="3">
    <location>
        <begin position="159"/>
        <end position="216"/>
    </location>
</feature>
<protein>
    <submittedName>
        <fullName evidence="4">Response regulator transcription factor</fullName>
    </submittedName>
</protein>
<keyword evidence="1" id="KW-0238">DNA-binding</keyword>
<dbReference type="InterPro" id="IPR000792">
    <property type="entry name" value="Tscrpt_reg_LuxR_C"/>
</dbReference>
<evidence type="ECO:0000256" key="1">
    <source>
        <dbReference type="ARBA" id="ARBA00023125"/>
    </source>
</evidence>
<proteinExistence type="predicted"/>